<feature type="binding site" evidence="4">
    <location>
        <position position="211"/>
    </location>
    <ligand>
        <name>Zn(2+)</name>
        <dbReference type="ChEBI" id="CHEBI:29105"/>
        <label>2</label>
    </ligand>
</feature>
<comment type="similarity">
    <text evidence="5">Belongs to the metallo-dependent hydrolases superfamily. Phosphotriesterase family.</text>
</comment>
<feature type="binding site" evidence="4">
    <location>
        <position position="27"/>
    </location>
    <ligand>
        <name>Zn(2+)</name>
        <dbReference type="ChEBI" id="CHEBI:29105"/>
        <label>1</label>
    </ligand>
</feature>
<dbReference type="OrthoDB" id="105927at2"/>
<dbReference type="STRING" id="550447.SAMN05428946_0940"/>
<evidence type="ECO:0000313" key="6">
    <source>
        <dbReference type="EMBL" id="SIT73109.1"/>
    </source>
</evidence>
<comment type="cofactor">
    <cofactor evidence="4">
        <name>a divalent metal cation</name>
        <dbReference type="ChEBI" id="CHEBI:60240"/>
    </cofactor>
    <text evidence="4">Binds 2 divalent metal cations per subunit.</text>
</comment>
<reference evidence="7" key="1">
    <citation type="submission" date="2017-01" db="EMBL/GenBank/DDBJ databases">
        <authorList>
            <person name="Varghese N."/>
            <person name="Submissions S."/>
        </authorList>
    </citation>
    <scope>NUCLEOTIDE SEQUENCE [LARGE SCALE GENOMIC DNA]</scope>
    <source>
        <strain evidence="7">MNA4</strain>
    </source>
</reference>
<dbReference type="PANTHER" id="PTHR10819">
    <property type="entry name" value="PHOSPHOTRIESTERASE-RELATED"/>
    <property type="match status" value="1"/>
</dbReference>
<accession>A0A1U7PIC9</accession>
<feature type="binding site" evidence="4">
    <location>
        <position position="183"/>
    </location>
    <ligand>
        <name>Zn(2+)</name>
        <dbReference type="ChEBI" id="CHEBI:29105"/>
        <label>2</label>
    </ligand>
</feature>
<dbReference type="PIRSF" id="PIRSF016839">
    <property type="entry name" value="PhP"/>
    <property type="match status" value="1"/>
</dbReference>
<keyword evidence="7" id="KW-1185">Reference proteome</keyword>
<dbReference type="GO" id="GO:0008270">
    <property type="term" value="F:zinc ion binding"/>
    <property type="evidence" value="ECO:0007669"/>
    <property type="project" value="InterPro"/>
</dbReference>
<keyword evidence="1 4" id="KW-0479">Metal-binding</keyword>
<evidence type="ECO:0000313" key="7">
    <source>
        <dbReference type="Proteomes" id="UP000187550"/>
    </source>
</evidence>
<dbReference type="InterPro" id="IPR001559">
    <property type="entry name" value="Phosphotriesterase"/>
</dbReference>
<dbReference type="EMBL" id="FTPL01000001">
    <property type="protein sequence ID" value="SIT73109.1"/>
    <property type="molecule type" value="Genomic_DNA"/>
</dbReference>
<feature type="modified residue" description="N6-carboxylysine" evidence="3 5">
    <location>
        <position position="150"/>
    </location>
</feature>
<feature type="binding site" evidence="4">
    <location>
        <position position="25"/>
    </location>
    <ligand>
        <name>Zn(2+)</name>
        <dbReference type="ChEBI" id="CHEBI:29105"/>
        <label>1</label>
    </ligand>
</feature>
<proteinExistence type="inferred from homology"/>
<feature type="binding site" description="via carbamate group" evidence="4">
    <location>
        <position position="150"/>
    </location>
    <ligand>
        <name>Zn(2+)</name>
        <dbReference type="ChEBI" id="CHEBI:29105"/>
        <label>2</label>
    </ligand>
</feature>
<dbReference type="InterPro" id="IPR032466">
    <property type="entry name" value="Metal_Hydrolase"/>
</dbReference>
<organism evidence="6 7">
    <name type="scientific">Edaphobacillus lindanitolerans</name>
    <dbReference type="NCBI Taxonomy" id="550447"/>
    <lineage>
        <taxon>Bacteria</taxon>
        <taxon>Bacillati</taxon>
        <taxon>Bacillota</taxon>
        <taxon>Bacilli</taxon>
        <taxon>Bacillales</taxon>
        <taxon>Bacillaceae</taxon>
        <taxon>Edaphobacillus</taxon>
    </lineage>
</organism>
<evidence type="ECO:0000256" key="3">
    <source>
        <dbReference type="PIRSR" id="PIRSR601559-50"/>
    </source>
</evidence>
<protein>
    <submittedName>
        <fullName evidence="6">Phosphotriesterase-related protein</fullName>
    </submittedName>
</protein>
<evidence type="ECO:0000256" key="1">
    <source>
        <dbReference type="ARBA" id="ARBA00022723"/>
    </source>
</evidence>
<gene>
    <name evidence="6" type="ORF">SAMN05428946_0940</name>
</gene>
<feature type="binding site" evidence="4">
    <location>
        <position position="269"/>
    </location>
    <ligand>
        <name>Zn(2+)</name>
        <dbReference type="ChEBI" id="CHEBI:29105"/>
        <label>1</label>
    </ligand>
</feature>
<feature type="binding site" description="via carbamate group" evidence="4">
    <location>
        <position position="150"/>
    </location>
    <ligand>
        <name>Zn(2+)</name>
        <dbReference type="ChEBI" id="CHEBI:29105"/>
        <label>1</label>
    </ligand>
</feature>
<evidence type="ECO:0000256" key="5">
    <source>
        <dbReference type="PROSITE-ProRule" id="PRU00679"/>
    </source>
</evidence>
<dbReference type="PANTHER" id="PTHR10819:SF3">
    <property type="entry name" value="PHOSPHOTRIESTERASE-RELATED PROTEIN"/>
    <property type="match status" value="1"/>
</dbReference>
<dbReference type="Pfam" id="PF02126">
    <property type="entry name" value="PTE"/>
    <property type="match status" value="1"/>
</dbReference>
<evidence type="ECO:0000256" key="2">
    <source>
        <dbReference type="ARBA" id="ARBA00022801"/>
    </source>
</evidence>
<sequence>MTQELRITTVRGSIHPEEMGVCHSHEHLFIKKGQPEKLDRALRLDDFSKTQEEVERFKKVGGRTIVDAQPLGSGRDVANLVKLAADTGINIIASTGFHKSGFYPDSHWIREKSVGELADLFISEIHEGMFADGEEGWPQMRTTAKAGLIKTAADLEGPVGRYAEMFEAAAIASVETGTPIMSHTELGYKAMEQVVFYSTRGVPVSRQIICHLDRRMENADDMLRVAETGVYLELDTIARFKYHSDEEEVQLIRMLIDHGHEDQILLGLDTTRKRMKSYGGEIGLDYLIGTFLPLLAESGVTETQVKKMMIGNPARAYSK</sequence>
<dbReference type="Gene3D" id="3.20.20.140">
    <property type="entry name" value="Metal-dependent hydrolases"/>
    <property type="match status" value="1"/>
</dbReference>
<dbReference type="Proteomes" id="UP000187550">
    <property type="component" value="Unassembled WGS sequence"/>
</dbReference>
<dbReference type="GO" id="GO:0016787">
    <property type="term" value="F:hydrolase activity"/>
    <property type="evidence" value="ECO:0007669"/>
    <property type="project" value="UniProtKB-KW"/>
</dbReference>
<dbReference type="AlphaFoldDB" id="A0A1U7PIC9"/>
<name>A0A1U7PIC9_9BACI</name>
<dbReference type="PROSITE" id="PS51347">
    <property type="entry name" value="PHOSPHOTRIESTERASE_2"/>
    <property type="match status" value="1"/>
</dbReference>
<evidence type="ECO:0000256" key="4">
    <source>
        <dbReference type="PIRSR" id="PIRSR601559-51"/>
    </source>
</evidence>
<dbReference type="RefSeq" id="WP_076757167.1">
    <property type="nucleotide sequence ID" value="NZ_FTPL01000001.1"/>
</dbReference>
<dbReference type="SUPFAM" id="SSF51556">
    <property type="entry name" value="Metallo-dependent hydrolases"/>
    <property type="match status" value="1"/>
</dbReference>
<keyword evidence="2" id="KW-0378">Hydrolase</keyword>